<dbReference type="SUPFAM" id="SSF52833">
    <property type="entry name" value="Thioredoxin-like"/>
    <property type="match status" value="1"/>
</dbReference>
<keyword evidence="5" id="KW-1185">Reference proteome</keyword>
<name>A0A267H7S1_9PLAT</name>
<proteinExistence type="inferred from homology"/>
<dbReference type="OrthoDB" id="78947at2759"/>
<sequence length="133" mass="14461">SPVFKQAMVRELITNTVADFKSHYAELKADQSLSRVFVLFMAGTDPDTGDSWCPDCRNAEPHIEAAVKGLGDDVAFLAVDVGDRPGWKSPDCPFRHLDEAKVTGVPTLFEIKSGRELNGDDCQDGAKVAAFFA</sequence>
<dbReference type="EMBL" id="NIVC01000024">
    <property type="protein sequence ID" value="PAA93557.1"/>
    <property type="molecule type" value="Genomic_DNA"/>
</dbReference>
<dbReference type="GO" id="GO:0047134">
    <property type="term" value="F:protein-disulfide reductase [NAD(P)H] activity"/>
    <property type="evidence" value="ECO:0007669"/>
    <property type="project" value="InterPro"/>
</dbReference>
<dbReference type="Pfam" id="PF06110">
    <property type="entry name" value="TXD17-like_Trx"/>
    <property type="match status" value="1"/>
</dbReference>
<dbReference type="InterPro" id="IPR010357">
    <property type="entry name" value="TXNDC17_dom"/>
</dbReference>
<evidence type="ECO:0000256" key="1">
    <source>
        <dbReference type="ARBA" id="ARBA00008987"/>
    </source>
</evidence>
<evidence type="ECO:0000313" key="4">
    <source>
        <dbReference type="EMBL" id="PAA93557.1"/>
    </source>
</evidence>
<feature type="domain" description="Thioredoxin" evidence="3">
    <location>
        <begin position="26"/>
        <end position="132"/>
    </location>
</feature>
<reference evidence="4 5" key="1">
    <citation type="submission" date="2017-06" db="EMBL/GenBank/DDBJ databases">
        <title>A platform for efficient transgenesis in Macrostomum lignano, a flatworm model organism for stem cell research.</title>
        <authorList>
            <person name="Berezikov E."/>
        </authorList>
    </citation>
    <scope>NUCLEOTIDE SEQUENCE [LARGE SCALE GENOMIC DNA]</scope>
    <source>
        <strain evidence="4">DV1</strain>
        <tissue evidence="4">Whole organism</tissue>
    </source>
</reference>
<gene>
    <name evidence="4" type="ORF">BOX15_Mlig017778g1</name>
</gene>
<evidence type="ECO:0000259" key="3">
    <source>
        <dbReference type="Pfam" id="PF06110"/>
    </source>
</evidence>
<dbReference type="Proteomes" id="UP000215902">
    <property type="component" value="Unassembled WGS sequence"/>
</dbReference>
<dbReference type="InterPro" id="IPR045108">
    <property type="entry name" value="TXNDC17-like"/>
</dbReference>
<dbReference type="Gene3D" id="3.40.30.10">
    <property type="entry name" value="Glutaredoxin"/>
    <property type="match status" value="1"/>
</dbReference>
<comment type="caution">
    <text evidence="4">The sequence shown here is derived from an EMBL/GenBank/DDBJ whole genome shotgun (WGS) entry which is preliminary data.</text>
</comment>
<dbReference type="PANTHER" id="PTHR12452:SF0">
    <property type="entry name" value="THIOREDOXIN DOMAIN-CONTAINING PROTEIN 17"/>
    <property type="match status" value="1"/>
</dbReference>
<evidence type="ECO:0000313" key="5">
    <source>
        <dbReference type="Proteomes" id="UP000215902"/>
    </source>
</evidence>
<dbReference type="PANTHER" id="PTHR12452">
    <property type="entry name" value="42-9-9 PROTEIN-RELATED"/>
    <property type="match status" value="1"/>
</dbReference>
<dbReference type="GO" id="GO:0005829">
    <property type="term" value="C:cytosol"/>
    <property type="evidence" value="ECO:0007669"/>
    <property type="project" value="TreeGrafter"/>
</dbReference>
<dbReference type="STRING" id="282301.A0A267H7S1"/>
<dbReference type="InterPro" id="IPR036249">
    <property type="entry name" value="Thioredoxin-like_sf"/>
</dbReference>
<comment type="similarity">
    <text evidence="1">Belongs to the thioredoxin family.</text>
</comment>
<dbReference type="AlphaFoldDB" id="A0A267H7S1"/>
<feature type="non-terminal residue" evidence="4">
    <location>
        <position position="1"/>
    </location>
</feature>
<accession>A0A267H7S1</accession>
<evidence type="ECO:0000256" key="2">
    <source>
        <dbReference type="ARBA" id="ARBA00016949"/>
    </source>
</evidence>
<protein>
    <recommendedName>
        <fullName evidence="2">Thioredoxin domain-containing protein 17</fullName>
    </recommendedName>
</protein>
<organism evidence="4 5">
    <name type="scientific">Macrostomum lignano</name>
    <dbReference type="NCBI Taxonomy" id="282301"/>
    <lineage>
        <taxon>Eukaryota</taxon>
        <taxon>Metazoa</taxon>
        <taxon>Spiralia</taxon>
        <taxon>Lophotrochozoa</taxon>
        <taxon>Platyhelminthes</taxon>
        <taxon>Rhabditophora</taxon>
        <taxon>Macrostomorpha</taxon>
        <taxon>Macrostomida</taxon>
        <taxon>Macrostomidae</taxon>
        <taxon>Macrostomum</taxon>
    </lineage>
</organism>